<organism evidence="1 2">
    <name type="scientific">Nostocoides vanveenii</name>
    <dbReference type="NCBI Taxonomy" id="330835"/>
    <lineage>
        <taxon>Bacteria</taxon>
        <taxon>Bacillati</taxon>
        <taxon>Actinomycetota</taxon>
        <taxon>Actinomycetes</taxon>
        <taxon>Micrococcales</taxon>
        <taxon>Intrasporangiaceae</taxon>
        <taxon>Nostocoides</taxon>
    </lineage>
</organism>
<evidence type="ECO:0000313" key="1">
    <source>
        <dbReference type="EMBL" id="GAA1745201.1"/>
    </source>
</evidence>
<dbReference type="Proteomes" id="UP001501475">
    <property type="component" value="Unassembled WGS sequence"/>
</dbReference>
<accession>A0ABN2JZZ4</accession>
<sequence length="174" mass="19432">MESVWSLCVGALFACWLAGSVVNQFRLGSWRKVTAHDRFMLLPRWTFFAPNPGRTDPHLVFRDCRDCAPGPWREIGWAPPNRWLWWLWNPGRYPRKAVSDLAAAVMTGAAAATGSDARLATLSPAYIALLQCVMAQPGAVSGGLRQFALVHSRTFAAQRPLQVAFVSEWHRVEP</sequence>
<name>A0ABN2JZZ4_9MICO</name>
<keyword evidence="2" id="KW-1185">Reference proteome</keyword>
<evidence type="ECO:0000313" key="2">
    <source>
        <dbReference type="Proteomes" id="UP001501475"/>
    </source>
</evidence>
<reference evidence="1 2" key="1">
    <citation type="journal article" date="2019" name="Int. J. Syst. Evol. Microbiol.">
        <title>The Global Catalogue of Microorganisms (GCM) 10K type strain sequencing project: providing services to taxonomists for standard genome sequencing and annotation.</title>
        <authorList>
            <consortium name="The Broad Institute Genomics Platform"/>
            <consortium name="The Broad Institute Genome Sequencing Center for Infectious Disease"/>
            <person name="Wu L."/>
            <person name="Ma J."/>
        </authorList>
    </citation>
    <scope>NUCLEOTIDE SEQUENCE [LARGE SCALE GENOMIC DNA]</scope>
    <source>
        <strain evidence="1 2">JCM 15591</strain>
    </source>
</reference>
<gene>
    <name evidence="1" type="ORF">GCM10009810_02400</name>
</gene>
<dbReference type="RefSeq" id="WP_344060929.1">
    <property type="nucleotide sequence ID" value="NZ_BAAAPN010000003.1"/>
</dbReference>
<dbReference type="EMBL" id="BAAAPN010000003">
    <property type="protein sequence ID" value="GAA1745201.1"/>
    <property type="molecule type" value="Genomic_DNA"/>
</dbReference>
<proteinExistence type="predicted"/>
<protein>
    <submittedName>
        <fullName evidence="1">Uncharacterized protein</fullName>
    </submittedName>
</protein>
<comment type="caution">
    <text evidence="1">The sequence shown here is derived from an EMBL/GenBank/DDBJ whole genome shotgun (WGS) entry which is preliminary data.</text>
</comment>